<reference evidence="1" key="1">
    <citation type="submission" date="2022-08" db="EMBL/GenBank/DDBJ databases">
        <authorList>
            <person name="Kallberg Y."/>
            <person name="Tangrot J."/>
            <person name="Rosling A."/>
        </authorList>
    </citation>
    <scope>NUCLEOTIDE SEQUENCE</scope>
    <source>
        <strain evidence="1">Wild A</strain>
    </source>
</reference>
<evidence type="ECO:0000313" key="1">
    <source>
        <dbReference type="EMBL" id="CAI2165702.1"/>
    </source>
</evidence>
<dbReference type="Proteomes" id="UP001153678">
    <property type="component" value="Unassembled WGS sequence"/>
</dbReference>
<comment type="caution">
    <text evidence="1">The sequence shown here is derived from an EMBL/GenBank/DDBJ whole genome shotgun (WGS) entry which is preliminary data.</text>
</comment>
<accession>A0A9W4SFY8</accession>
<proteinExistence type="predicted"/>
<name>A0A9W4SFY8_9GLOM</name>
<dbReference type="EMBL" id="CAMKVN010000243">
    <property type="protein sequence ID" value="CAI2165702.1"/>
    <property type="molecule type" value="Genomic_DNA"/>
</dbReference>
<dbReference type="AlphaFoldDB" id="A0A9W4SFY8"/>
<gene>
    <name evidence="1" type="ORF">FWILDA_LOCUS2203</name>
</gene>
<keyword evidence="2" id="KW-1185">Reference proteome</keyword>
<sequence length="54" mass="6514">MVSETLINEVFWDITEELKLNKIKENRYNQLKEYLIISVLSNDKKLANQNILRF</sequence>
<evidence type="ECO:0000313" key="2">
    <source>
        <dbReference type="Proteomes" id="UP001153678"/>
    </source>
</evidence>
<organism evidence="1 2">
    <name type="scientific">Funneliformis geosporum</name>
    <dbReference type="NCBI Taxonomy" id="1117311"/>
    <lineage>
        <taxon>Eukaryota</taxon>
        <taxon>Fungi</taxon>
        <taxon>Fungi incertae sedis</taxon>
        <taxon>Mucoromycota</taxon>
        <taxon>Glomeromycotina</taxon>
        <taxon>Glomeromycetes</taxon>
        <taxon>Glomerales</taxon>
        <taxon>Glomeraceae</taxon>
        <taxon>Funneliformis</taxon>
    </lineage>
</organism>
<protein>
    <submittedName>
        <fullName evidence="1">6252_t:CDS:1</fullName>
    </submittedName>
</protein>